<dbReference type="InterPro" id="IPR039422">
    <property type="entry name" value="MarR/SlyA-like"/>
</dbReference>
<accession>A0ABX2PWF7</accession>
<dbReference type="Pfam" id="PF12802">
    <property type="entry name" value="MarR_2"/>
    <property type="match status" value="1"/>
</dbReference>
<proteinExistence type="predicted"/>
<organism evidence="2 3">
    <name type="scientific">Ruegeria haliotis</name>
    <dbReference type="NCBI Taxonomy" id="2747601"/>
    <lineage>
        <taxon>Bacteria</taxon>
        <taxon>Pseudomonadati</taxon>
        <taxon>Pseudomonadota</taxon>
        <taxon>Alphaproteobacteria</taxon>
        <taxon>Rhodobacterales</taxon>
        <taxon>Roseobacteraceae</taxon>
        <taxon>Ruegeria</taxon>
    </lineage>
</organism>
<feature type="domain" description="HTH marR-type" evidence="1">
    <location>
        <begin position="1"/>
        <end position="129"/>
    </location>
</feature>
<protein>
    <submittedName>
        <fullName evidence="2">Winged helix-turn-helix transcriptional regulator</fullName>
    </submittedName>
</protein>
<dbReference type="InterPro" id="IPR000835">
    <property type="entry name" value="HTH_MarR-typ"/>
</dbReference>
<reference evidence="2 3" key="1">
    <citation type="submission" date="2020-06" db="EMBL/GenBank/DDBJ databases">
        <authorList>
            <person name="Cao W.R."/>
        </authorList>
    </citation>
    <scope>NUCLEOTIDE SEQUENCE [LARGE SCALE GENOMIC DNA]</scope>
    <source>
        <strain evidence="2 3">B1Z28</strain>
    </source>
</reference>
<dbReference type="PANTHER" id="PTHR33164:SF89">
    <property type="entry name" value="MARR FAMILY REGULATORY PROTEIN"/>
    <property type="match status" value="1"/>
</dbReference>
<comment type="caution">
    <text evidence="2">The sequence shown here is derived from an EMBL/GenBank/DDBJ whole genome shotgun (WGS) entry which is preliminary data.</text>
</comment>
<dbReference type="RefSeq" id="WP_176867557.1">
    <property type="nucleotide sequence ID" value="NZ_JABXWT010000029.1"/>
</dbReference>
<dbReference type="PANTHER" id="PTHR33164">
    <property type="entry name" value="TRANSCRIPTIONAL REGULATOR, MARR FAMILY"/>
    <property type="match status" value="1"/>
</dbReference>
<sequence length="180" mass="20016">MKPETRTRELISRLARLDAAGSWEGDLNPTQRAALNYLAHANRFSRSPSHVSSYLGTTRGTTSQSLKSLLLKGYVEEKRSTQDKRVVRYDLTNKGWNISHSTTPLEDVLASLAKDEIAVLQDALTTSLQTALAQNGNQEFGICRTCIHHKPRIKGAYCTLLETELSTPETDQICAEQVRA</sequence>
<gene>
    <name evidence="2" type="ORF">HW561_22290</name>
</gene>
<dbReference type="InterPro" id="IPR036388">
    <property type="entry name" value="WH-like_DNA-bd_sf"/>
</dbReference>
<evidence type="ECO:0000259" key="1">
    <source>
        <dbReference type="PROSITE" id="PS50995"/>
    </source>
</evidence>
<name>A0ABX2PWF7_9RHOB</name>
<evidence type="ECO:0000313" key="2">
    <source>
        <dbReference type="EMBL" id="NVO58515.1"/>
    </source>
</evidence>
<dbReference type="PROSITE" id="PS50995">
    <property type="entry name" value="HTH_MARR_2"/>
    <property type="match status" value="1"/>
</dbReference>
<dbReference type="Proteomes" id="UP000630805">
    <property type="component" value="Unassembled WGS sequence"/>
</dbReference>
<dbReference type="Gene3D" id="1.10.10.10">
    <property type="entry name" value="Winged helix-like DNA-binding domain superfamily/Winged helix DNA-binding domain"/>
    <property type="match status" value="1"/>
</dbReference>
<dbReference type="InterPro" id="IPR036390">
    <property type="entry name" value="WH_DNA-bd_sf"/>
</dbReference>
<evidence type="ECO:0000313" key="3">
    <source>
        <dbReference type="Proteomes" id="UP000630805"/>
    </source>
</evidence>
<dbReference type="SUPFAM" id="SSF46785">
    <property type="entry name" value="Winged helix' DNA-binding domain"/>
    <property type="match status" value="1"/>
</dbReference>
<keyword evidence="3" id="KW-1185">Reference proteome</keyword>
<dbReference type="SMART" id="SM00347">
    <property type="entry name" value="HTH_MARR"/>
    <property type="match status" value="1"/>
</dbReference>
<dbReference type="EMBL" id="JABXWT010000029">
    <property type="protein sequence ID" value="NVO58515.1"/>
    <property type="molecule type" value="Genomic_DNA"/>
</dbReference>